<evidence type="ECO:0008006" key="4">
    <source>
        <dbReference type="Google" id="ProtNLM"/>
    </source>
</evidence>
<keyword evidence="1" id="KW-0472">Membrane</keyword>
<proteinExistence type="predicted"/>
<protein>
    <recommendedName>
        <fullName evidence="4">Integral membrane protein</fullName>
    </recommendedName>
</protein>
<reference evidence="2 3" key="1">
    <citation type="submission" date="2016-10" db="EMBL/GenBank/DDBJ databases">
        <authorList>
            <person name="de Groot N.N."/>
        </authorList>
    </citation>
    <scope>NUCLEOTIDE SEQUENCE [LARGE SCALE GENOMIC DNA]</scope>
    <source>
        <strain evidence="2 3">DSM 22024</strain>
    </source>
</reference>
<feature type="transmembrane region" description="Helical" evidence="1">
    <location>
        <begin position="78"/>
        <end position="98"/>
    </location>
</feature>
<accession>A0A1H1WYM2</accession>
<evidence type="ECO:0000313" key="2">
    <source>
        <dbReference type="EMBL" id="SDT01851.1"/>
    </source>
</evidence>
<sequence length="127" mass="13560">MTDRHLMPYNHAMSEPRLPRDDAEAALHARKELGGDFEPAVVDSFVERIDAAIEARVAQEVKRATASAPAPRKDDGHALALAIVSLGVAIPLSGLAAHEAGPRGLLLAWIGIVLVNLTFALGRLRRG</sequence>
<feature type="transmembrane region" description="Helical" evidence="1">
    <location>
        <begin position="104"/>
        <end position="124"/>
    </location>
</feature>
<evidence type="ECO:0000313" key="3">
    <source>
        <dbReference type="Proteomes" id="UP000198983"/>
    </source>
</evidence>
<dbReference type="AlphaFoldDB" id="A0A1H1WYM2"/>
<name>A0A1H1WYM2_9ACTN</name>
<keyword evidence="1" id="KW-0812">Transmembrane</keyword>
<evidence type="ECO:0000256" key="1">
    <source>
        <dbReference type="SAM" id="Phobius"/>
    </source>
</evidence>
<keyword evidence="3" id="KW-1185">Reference proteome</keyword>
<keyword evidence="1" id="KW-1133">Transmembrane helix</keyword>
<dbReference type="EMBL" id="LT629732">
    <property type="protein sequence ID" value="SDT01851.1"/>
    <property type="molecule type" value="Genomic_DNA"/>
</dbReference>
<organism evidence="2 3">
    <name type="scientific">Actinopolymorpha singaporensis</name>
    <dbReference type="NCBI Taxonomy" id="117157"/>
    <lineage>
        <taxon>Bacteria</taxon>
        <taxon>Bacillati</taxon>
        <taxon>Actinomycetota</taxon>
        <taxon>Actinomycetes</taxon>
        <taxon>Propionibacteriales</taxon>
        <taxon>Actinopolymorphaceae</taxon>
        <taxon>Actinopolymorpha</taxon>
    </lineage>
</organism>
<dbReference type="Proteomes" id="UP000198983">
    <property type="component" value="Chromosome I"/>
</dbReference>
<gene>
    <name evidence="2" type="ORF">SAMN04489717_4720</name>
</gene>